<keyword evidence="2 5" id="KW-0812">Transmembrane</keyword>
<evidence type="ECO:0000313" key="7">
    <source>
        <dbReference type="EMBL" id="NYG56500.1"/>
    </source>
</evidence>
<dbReference type="GO" id="GO:0015385">
    <property type="term" value="F:sodium:proton antiporter activity"/>
    <property type="evidence" value="ECO:0007669"/>
    <property type="project" value="TreeGrafter"/>
</dbReference>
<feature type="transmembrane region" description="Helical" evidence="5">
    <location>
        <begin position="355"/>
        <end position="372"/>
    </location>
</feature>
<dbReference type="EMBL" id="JACCAC010000001">
    <property type="protein sequence ID" value="NYG56500.1"/>
    <property type="molecule type" value="Genomic_DNA"/>
</dbReference>
<feature type="transmembrane region" description="Helical" evidence="5">
    <location>
        <begin position="228"/>
        <end position="245"/>
    </location>
</feature>
<evidence type="ECO:0000256" key="1">
    <source>
        <dbReference type="ARBA" id="ARBA00004141"/>
    </source>
</evidence>
<dbReference type="PANTHER" id="PTHR37958">
    <property type="entry name" value="SODIUM-POTASSIUM/PROTON ANTIPORTER CHAA"/>
    <property type="match status" value="1"/>
</dbReference>
<feature type="transmembrane region" description="Helical" evidence="5">
    <location>
        <begin position="106"/>
        <end position="126"/>
    </location>
</feature>
<gene>
    <name evidence="7" type="ORF">BJ989_002804</name>
</gene>
<keyword evidence="4 5" id="KW-0472">Membrane</keyword>
<protein>
    <submittedName>
        <fullName evidence="7">Ca2+:H+ antiporter</fullName>
    </submittedName>
</protein>
<feature type="transmembrane region" description="Helical" evidence="5">
    <location>
        <begin position="9"/>
        <end position="28"/>
    </location>
</feature>
<feature type="transmembrane region" description="Helical" evidence="5">
    <location>
        <begin position="138"/>
        <end position="159"/>
    </location>
</feature>
<accession>A0A7Y9RUE2</accession>
<dbReference type="Pfam" id="PF01699">
    <property type="entry name" value="Na_Ca_ex"/>
    <property type="match status" value="2"/>
</dbReference>
<dbReference type="GO" id="GO:0005886">
    <property type="term" value="C:plasma membrane"/>
    <property type="evidence" value="ECO:0007669"/>
    <property type="project" value="TreeGrafter"/>
</dbReference>
<dbReference type="PANTHER" id="PTHR37958:SF1">
    <property type="entry name" value="SODIUM-POTASSIUM_PROTON ANTIPORTER CHAA"/>
    <property type="match status" value="1"/>
</dbReference>
<organism evidence="7 8">
    <name type="scientific">Nocardioides perillae</name>
    <dbReference type="NCBI Taxonomy" id="1119534"/>
    <lineage>
        <taxon>Bacteria</taxon>
        <taxon>Bacillati</taxon>
        <taxon>Actinomycetota</taxon>
        <taxon>Actinomycetes</taxon>
        <taxon>Propionibacteriales</taxon>
        <taxon>Nocardioidaceae</taxon>
        <taxon>Nocardioides</taxon>
    </lineage>
</organism>
<dbReference type="InterPro" id="IPR052946">
    <property type="entry name" value="Alkaline_pH_Ca-Antiporter"/>
</dbReference>
<evidence type="ECO:0000256" key="5">
    <source>
        <dbReference type="SAM" id="Phobius"/>
    </source>
</evidence>
<evidence type="ECO:0000256" key="4">
    <source>
        <dbReference type="ARBA" id="ARBA00023136"/>
    </source>
</evidence>
<sequence length="374" mass="37950">MSATTTGRLHWTVVAPPVAAVVLALTWGRSPGGALQTVVYVVAGALLVGAVLAAVHHAEVVAHRVGEPFGSLVLAVAVTVIEVGLIVTLMLDGGKGVDTLARDTVFAAVMISLNGIVGLALLVSALRHHLAEFNPEGAGAALATVLALAGLTLVLPGFTTSASGLEFSGPQLAFAAVVSVVLYGLFVFTQTVRHRDFFLPGEVPRGALDRPDDDADGHADPPTGRETAVSLALLLVALVSVVGLAKVESPAIEAAVSALGFPYGFVGVVIALLVLAPETIAATRAAARRRVQIALNLGFGSAMASIGLTIPVIAVASVWLDGPLSLGLEPVQLVLLAVTAVVATLTVVPGRAKPLQGGVHLVLLAAFVFLAINP</sequence>
<reference evidence="7 8" key="1">
    <citation type="submission" date="2020-07" db="EMBL/GenBank/DDBJ databases">
        <title>Sequencing the genomes of 1000 actinobacteria strains.</title>
        <authorList>
            <person name="Klenk H.-P."/>
        </authorList>
    </citation>
    <scope>NUCLEOTIDE SEQUENCE [LARGE SCALE GENOMIC DNA]</scope>
    <source>
        <strain evidence="7 8">DSM 24552</strain>
    </source>
</reference>
<dbReference type="AlphaFoldDB" id="A0A7Y9RUE2"/>
<dbReference type="InterPro" id="IPR004837">
    <property type="entry name" value="NaCa_Exmemb"/>
</dbReference>
<name>A0A7Y9RUE2_9ACTN</name>
<dbReference type="GO" id="GO:0015386">
    <property type="term" value="F:potassium:proton antiporter activity"/>
    <property type="evidence" value="ECO:0007669"/>
    <property type="project" value="TreeGrafter"/>
</dbReference>
<evidence type="ECO:0000256" key="3">
    <source>
        <dbReference type="ARBA" id="ARBA00022989"/>
    </source>
</evidence>
<feature type="transmembrane region" description="Helical" evidence="5">
    <location>
        <begin position="251"/>
        <end position="276"/>
    </location>
</feature>
<feature type="domain" description="Sodium/calcium exchanger membrane region" evidence="6">
    <location>
        <begin position="230"/>
        <end position="372"/>
    </location>
</feature>
<evidence type="ECO:0000313" key="8">
    <source>
        <dbReference type="Proteomes" id="UP000544110"/>
    </source>
</evidence>
<feature type="transmembrane region" description="Helical" evidence="5">
    <location>
        <begin position="297"/>
        <end position="319"/>
    </location>
</feature>
<dbReference type="Proteomes" id="UP000544110">
    <property type="component" value="Unassembled WGS sequence"/>
</dbReference>
<feature type="transmembrane region" description="Helical" evidence="5">
    <location>
        <begin position="331"/>
        <end position="348"/>
    </location>
</feature>
<keyword evidence="8" id="KW-1185">Reference proteome</keyword>
<comment type="subcellular location">
    <subcellularLocation>
        <location evidence="1">Membrane</location>
        <topology evidence="1">Multi-pass membrane protein</topology>
    </subcellularLocation>
</comment>
<feature type="transmembrane region" description="Helical" evidence="5">
    <location>
        <begin position="171"/>
        <end position="189"/>
    </location>
</feature>
<feature type="transmembrane region" description="Helical" evidence="5">
    <location>
        <begin position="34"/>
        <end position="57"/>
    </location>
</feature>
<evidence type="ECO:0000259" key="6">
    <source>
        <dbReference type="Pfam" id="PF01699"/>
    </source>
</evidence>
<keyword evidence="3 5" id="KW-1133">Transmembrane helix</keyword>
<feature type="domain" description="Sodium/calcium exchanger membrane region" evidence="6">
    <location>
        <begin position="37"/>
        <end position="191"/>
    </location>
</feature>
<feature type="transmembrane region" description="Helical" evidence="5">
    <location>
        <begin position="69"/>
        <end position="91"/>
    </location>
</feature>
<evidence type="ECO:0000256" key="2">
    <source>
        <dbReference type="ARBA" id="ARBA00022692"/>
    </source>
</evidence>
<comment type="caution">
    <text evidence="7">The sequence shown here is derived from an EMBL/GenBank/DDBJ whole genome shotgun (WGS) entry which is preliminary data.</text>
</comment>
<dbReference type="RefSeq" id="WP_179518739.1">
    <property type="nucleotide sequence ID" value="NZ_JACCAC010000001.1"/>
</dbReference>
<proteinExistence type="predicted"/>